<evidence type="ECO:0000313" key="3">
    <source>
        <dbReference type="EMBL" id="KAL1137908.1"/>
    </source>
</evidence>
<dbReference type="InterPro" id="IPR036179">
    <property type="entry name" value="Ig-like_dom_sf"/>
</dbReference>
<feature type="transmembrane region" description="Helical" evidence="1">
    <location>
        <begin position="381"/>
        <end position="404"/>
    </location>
</feature>
<dbReference type="SUPFAM" id="SSF48726">
    <property type="entry name" value="Immunoglobulin"/>
    <property type="match status" value="1"/>
</dbReference>
<feature type="domain" description="Ig-like" evidence="2">
    <location>
        <begin position="233"/>
        <end position="356"/>
    </location>
</feature>
<proteinExistence type="predicted"/>
<gene>
    <name evidence="3" type="ORF">AAG570_009603</name>
</gene>
<dbReference type="SMART" id="SM00409">
    <property type="entry name" value="IG"/>
    <property type="match status" value="1"/>
</dbReference>
<evidence type="ECO:0000259" key="2">
    <source>
        <dbReference type="PROSITE" id="PS50835"/>
    </source>
</evidence>
<keyword evidence="1" id="KW-0812">Transmembrane</keyword>
<comment type="caution">
    <text evidence="3">The sequence shown here is derived from an EMBL/GenBank/DDBJ whole genome shotgun (WGS) entry which is preliminary data.</text>
</comment>
<organism evidence="3 4">
    <name type="scientific">Ranatra chinensis</name>
    <dbReference type="NCBI Taxonomy" id="642074"/>
    <lineage>
        <taxon>Eukaryota</taxon>
        <taxon>Metazoa</taxon>
        <taxon>Ecdysozoa</taxon>
        <taxon>Arthropoda</taxon>
        <taxon>Hexapoda</taxon>
        <taxon>Insecta</taxon>
        <taxon>Pterygota</taxon>
        <taxon>Neoptera</taxon>
        <taxon>Paraneoptera</taxon>
        <taxon>Hemiptera</taxon>
        <taxon>Heteroptera</taxon>
        <taxon>Panheteroptera</taxon>
        <taxon>Nepomorpha</taxon>
        <taxon>Nepidae</taxon>
        <taxon>Ranatrinae</taxon>
        <taxon>Ranatra</taxon>
    </lineage>
</organism>
<dbReference type="PROSITE" id="PS50835">
    <property type="entry name" value="IG_LIKE"/>
    <property type="match status" value="1"/>
</dbReference>
<keyword evidence="1" id="KW-0472">Membrane</keyword>
<dbReference type="Proteomes" id="UP001558652">
    <property type="component" value="Unassembled WGS sequence"/>
</dbReference>
<name>A0ABD0Z6P2_9HEMI</name>
<keyword evidence="1" id="KW-1133">Transmembrane helix</keyword>
<dbReference type="InterPro" id="IPR007110">
    <property type="entry name" value="Ig-like_dom"/>
</dbReference>
<dbReference type="EMBL" id="JBFDAA010000004">
    <property type="protein sequence ID" value="KAL1137908.1"/>
    <property type="molecule type" value="Genomic_DNA"/>
</dbReference>
<evidence type="ECO:0000313" key="4">
    <source>
        <dbReference type="Proteomes" id="UP001558652"/>
    </source>
</evidence>
<accession>A0ABD0Z6P2</accession>
<protein>
    <recommendedName>
        <fullName evidence="2">Ig-like domain-containing protein</fullName>
    </recommendedName>
</protein>
<dbReference type="AlphaFoldDB" id="A0ABD0Z6P2"/>
<dbReference type="InterPro" id="IPR013783">
    <property type="entry name" value="Ig-like_fold"/>
</dbReference>
<reference evidence="3 4" key="1">
    <citation type="submission" date="2024-07" db="EMBL/GenBank/DDBJ databases">
        <title>Chromosome-level genome assembly of the water stick insect Ranatra chinensis (Heteroptera: Nepidae).</title>
        <authorList>
            <person name="Liu X."/>
        </authorList>
    </citation>
    <scope>NUCLEOTIDE SEQUENCE [LARGE SCALE GENOMIC DNA]</scope>
    <source>
        <strain evidence="3">Cailab_2021Rc</strain>
        <tissue evidence="3">Muscle</tissue>
    </source>
</reference>
<keyword evidence="4" id="KW-1185">Reference proteome</keyword>
<dbReference type="InterPro" id="IPR003599">
    <property type="entry name" value="Ig_sub"/>
</dbReference>
<dbReference type="Gene3D" id="2.60.40.10">
    <property type="entry name" value="Immunoglobulins"/>
    <property type="match status" value="1"/>
</dbReference>
<evidence type="ECO:0000256" key="1">
    <source>
        <dbReference type="SAM" id="Phobius"/>
    </source>
</evidence>
<sequence length="460" mass="51419">MESKRRNMFHKNKKQETTEIGGYCIFKAQNSKGGQMGGCWTAGIAIVLATIQLSSTSSKLSIQTTAGVGQPGTMNVTRRTSPAYHEVRLQCNTGTNENADQGNLTWIFVGSTSITCDWCTLILNFLQALLIPRQVTGNIFTLQGAEKPCWPEKECQKKLSWSGREMCGDGGCGPVLVLAKPTHASQGLYTCYRVHGSRGFFINTPLVSYLLQIIGNIMMSYFLAPEGRGSDDEAIVESPKEVKVRAPSEAVLRCQVTLPSKGTTSKKGLTVDSPIKVHWFKLITDQQSLRPLPTHIRYMDQLYQLLNSTTIFRSISHSNVYQSRLTLRRTTMEDSGLYVCGVLTDTGIRYTRTVLTVLTEDIDDKQDTSTSKEMSHKKNSLWEVFSSVVVFVLCVIFACCWTLGICCYKMFQQAFKQPTTTIAEQSERELEHTTHLARPREIHMDIIGSETSDYEHIVTV</sequence>